<gene>
    <name evidence="1" type="ORF">EVAR_18975_1</name>
</gene>
<name>A0A4C1X028_EUMVA</name>
<keyword evidence="2" id="KW-1185">Reference proteome</keyword>
<reference evidence="1 2" key="1">
    <citation type="journal article" date="2019" name="Commun. Biol.">
        <title>The bagworm genome reveals a unique fibroin gene that provides high tensile strength.</title>
        <authorList>
            <person name="Kono N."/>
            <person name="Nakamura H."/>
            <person name="Ohtoshi R."/>
            <person name="Tomita M."/>
            <person name="Numata K."/>
            <person name="Arakawa K."/>
        </authorList>
    </citation>
    <scope>NUCLEOTIDE SEQUENCE [LARGE SCALE GENOMIC DNA]</scope>
</reference>
<dbReference type="OrthoDB" id="6019304at2759"/>
<protein>
    <submittedName>
        <fullName evidence="1">Uncharacterized protein</fullName>
    </submittedName>
</protein>
<sequence length="278" mass="31563">MERNRDDELKNNMCCLQINVEFAEIQKYQLPKNPRLDMVTRRHSLVPAFCFRGTVSNFDSLHVPESNSGPTFSLDPFLNSVALNSAPHFAFNFDTATGYCCDLYEAGVVVQVSINTGTKWKTNISRYKIYTRLFECNAVPKCQVNCISSLSSTNIQRNGFVECRSEECGSMEECAVMMPREGCCARCKGCWYNGTEHASHTEWAGADARLYRCEAGVVTVSRPECYTPCSRPTHIRHSHYDCPVCDGECLPSVVRFRCSRFLLLYISDIHMAANFMRR</sequence>
<proteinExistence type="predicted"/>
<evidence type="ECO:0000313" key="2">
    <source>
        <dbReference type="Proteomes" id="UP000299102"/>
    </source>
</evidence>
<accession>A0A4C1X028</accession>
<organism evidence="1 2">
    <name type="scientific">Eumeta variegata</name>
    <name type="common">Bagworm moth</name>
    <name type="synonym">Eumeta japonica</name>
    <dbReference type="NCBI Taxonomy" id="151549"/>
    <lineage>
        <taxon>Eukaryota</taxon>
        <taxon>Metazoa</taxon>
        <taxon>Ecdysozoa</taxon>
        <taxon>Arthropoda</taxon>
        <taxon>Hexapoda</taxon>
        <taxon>Insecta</taxon>
        <taxon>Pterygota</taxon>
        <taxon>Neoptera</taxon>
        <taxon>Endopterygota</taxon>
        <taxon>Lepidoptera</taxon>
        <taxon>Glossata</taxon>
        <taxon>Ditrysia</taxon>
        <taxon>Tineoidea</taxon>
        <taxon>Psychidae</taxon>
        <taxon>Oiketicinae</taxon>
        <taxon>Eumeta</taxon>
    </lineage>
</organism>
<dbReference type="AlphaFoldDB" id="A0A4C1X028"/>
<comment type="caution">
    <text evidence="1">The sequence shown here is derived from an EMBL/GenBank/DDBJ whole genome shotgun (WGS) entry which is preliminary data.</text>
</comment>
<dbReference type="Proteomes" id="UP000299102">
    <property type="component" value="Unassembled WGS sequence"/>
</dbReference>
<dbReference type="STRING" id="151549.A0A4C1X028"/>
<evidence type="ECO:0000313" key="1">
    <source>
        <dbReference type="EMBL" id="GBP55684.1"/>
    </source>
</evidence>
<dbReference type="EMBL" id="BGZK01000675">
    <property type="protein sequence ID" value="GBP55684.1"/>
    <property type="molecule type" value="Genomic_DNA"/>
</dbReference>
<dbReference type="SUPFAM" id="SSF57603">
    <property type="entry name" value="FnI-like domain"/>
    <property type="match status" value="1"/>
</dbReference>